<organism evidence="4 5">
    <name type="scientific">Pseudonocardia saturnea</name>
    <dbReference type="NCBI Taxonomy" id="33909"/>
    <lineage>
        <taxon>Bacteria</taxon>
        <taxon>Bacillati</taxon>
        <taxon>Actinomycetota</taxon>
        <taxon>Actinomycetes</taxon>
        <taxon>Pseudonocardiales</taxon>
        <taxon>Pseudonocardiaceae</taxon>
        <taxon>Pseudonocardia</taxon>
    </lineage>
</organism>
<dbReference type="Pfam" id="PF01381">
    <property type="entry name" value="HTH_3"/>
    <property type="match status" value="1"/>
</dbReference>
<dbReference type="InterPro" id="IPR010982">
    <property type="entry name" value="Lambda_DNA-bd_dom_sf"/>
</dbReference>
<keyword evidence="1" id="KW-0238">DNA-binding</keyword>
<feature type="domain" description="HTH cro/C1-type" evidence="3">
    <location>
        <begin position="97"/>
        <end position="151"/>
    </location>
</feature>
<proteinExistence type="predicted"/>
<accession>A0ABQ0S420</accession>
<dbReference type="InterPro" id="IPR050807">
    <property type="entry name" value="TransReg_Diox_bact_type"/>
</dbReference>
<name>A0ABQ0S420_9PSEU</name>
<sequence length="212" mass="22577">MRGWVRNGRATGTMRGHGPRTFPFRAPVPAARTDPHRCPPVSRAQRGAEPGTNGNGHHPGGADGADAVSAAEGLRDAGKRAAEDAWSAQVNALGGFIRAQRQMAKLSLREMAAMTKVSNAYLSQVERGLHQPSLKVLRSIADALHLNTDQMLSRAGWAVRDPVEAEAEQAPPPVAEEVPGVEAAIAVDPRLSDEQRAALLGVYRSFVERGQG</sequence>
<dbReference type="SMART" id="SM00530">
    <property type="entry name" value="HTH_XRE"/>
    <property type="match status" value="1"/>
</dbReference>
<evidence type="ECO:0000259" key="3">
    <source>
        <dbReference type="PROSITE" id="PS50943"/>
    </source>
</evidence>
<reference evidence="4 5" key="1">
    <citation type="submission" date="2019-06" db="EMBL/GenBank/DDBJ databases">
        <title>Whole genome shotgun sequence of Pseudonocardia saturnea NBRC 14499.</title>
        <authorList>
            <person name="Hosoyama A."/>
            <person name="Uohara A."/>
            <person name="Ohji S."/>
            <person name="Ichikawa N."/>
        </authorList>
    </citation>
    <scope>NUCLEOTIDE SEQUENCE [LARGE SCALE GENOMIC DNA]</scope>
    <source>
        <strain evidence="4 5">NBRC 14499</strain>
    </source>
</reference>
<gene>
    <name evidence="4" type="ORF">PSA01_46780</name>
</gene>
<dbReference type="CDD" id="cd00093">
    <property type="entry name" value="HTH_XRE"/>
    <property type="match status" value="1"/>
</dbReference>
<dbReference type="PANTHER" id="PTHR46797">
    <property type="entry name" value="HTH-TYPE TRANSCRIPTIONAL REGULATOR"/>
    <property type="match status" value="1"/>
</dbReference>
<dbReference type="Proteomes" id="UP000320693">
    <property type="component" value="Unassembled WGS sequence"/>
</dbReference>
<dbReference type="PROSITE" id="PS50943">
    <property type="entry name" value="HTH_CROC1"/>
    <property type="match status" value="1"/>
</dbReference>
<dbReference type="PANTHER" id="PTHR46797:SF1">
    <property type="entry name" value="METHYLPHOSPHONATE SYNTHASE"/>
    <property type="match status" value="1"/>
</dbReference>
<keyword evidence="5" id="KW-1185">Reference proteome</keyword>
<feature type="region of interest" description="Disordered" evidence="2">
    <location>
        <begin position="1"/>
        <end position="66"/>
    </location>
</feature>
<evidence type="ECO:0000256" key="1">
    <source>
        <dbReference type="ARBA" id="ARBA00023125"/>
    </source>
</evidence>
<dbReference type="InterPro" id="IPR001387">
    <property type="entry name" value="Cro/C1-type_HTH"/>
</dbReference>
<evidence type="ECO:0000313" key="4">
    <source>
        <dbReference type="EMBL" id="GEC27649.1"/>
    </source>
</evidence>
<dbReference type="Gene3D" id="1.10.260.40">
    <property type="entry name" value="lambda repressor-like DNA-binding domains"/>
    <property type="match status" value="1"/>
</dbReference>
<protein>
    <recommendedName>
        <fullName evidence="3">HTH cro/C1-type domain-containing protein</fullName>
    </recommendedName>
</protein>
<dbReference type="EMBL" id="BJNH01000059">
    <property type="protein sequence ID" value="GEC27649.1"/>
    <property type="molecule type" value="Genomic_DNA"/>
</dbReference>
<evidence type="ECO:0000256" key="2">
    <source>
        <dbReference type="SAM" id="MobiDB-lite"/>
    </source>
</evidence>
<dbReference type="SUPFAM" id="SSF47413">
    <property type="entry name" value="lambda repressor-like DNA-binding domains"/>
    <property type="match status" value="1"/>
</dbReference>
<comment type="caution">
    <text evidence="4">The sequence shown here is derived from an EMBL/GenBank/DDBJ whole genome shotgun (WGS) entry which is preliminary data.</text>
</comment>
<evidence type="ECO:0000313" key="5">
    <source>
        <dbReference type="Proteomes" id="UP000320693"/>
    </source>
</evidence>
<feature type="compositionally biased region" description="Gly residues" evidence="2">
    <location>
        <begin position="53"/>
        <end position="63"/>
    </location>
</feature>